<evidence type="ECO:0000256" key="4">
    <source>
        <dbReference type="ARBA" id="ARBA00023110"/>
    </source>
</evidence>
<comment type="catalytic activity">
    <reaction evidence="1">
        <text>[protein]-peptidylproline (omega=180) = [protein]-peptidylproline (omega=0)</text>
        <dbReference type="Rhea" id="RHEA:16237"/>
        <dbReference type="Rhea" id="RHEA-COMP:10747"/>
        <dbReference type="Rhea" id="RHEA-COMP:10748"/>
        <dbReference type="ChEBI" id="CHEBI:83833"/>
        <dbReference type="ChEBI" id="CHEBI:83834"/>
        <dbReference type="EC" id="5.2.1.8"/>
    </reaction>
</comment>
<name>A0A1W1C395_9ZZZZ</name>
<dbReference type="InterPro" id="IPR050245">
    <property type="entry name" value="PrsA_foldase"/>
</dbReference>
<feature type="domain" description="PpiC" evidence="6">
    <location>
        <begin position="146"/>
        <end position="234"/>
    </location>
</feature>
<evidence type="ECO:0000259" key="6">
    <source>
        <dbReference type="PROSITE" id="PS50198"/>
    </source>
</evidence>
<gene>
    <name evidence="7" type="ORF">MNB_SV-12-1024</name>
</gene>
<evidence type="ECO:0000313" key="7">
    <source>
        <dbReference type="EMBL" id="SFV60192.1"/>
    </source>
</evidence>
<keyword evidence="3" id="KW-0732">Signal</keyword>
<dbReference type="PANTHER" id="PTHR47245">
    <property type="entry name" value="PEPTIDYLPROLYL ISOMERASE"/>
    <property type="match status" value="1"/>
</dbReference>
<reference evidence="7" key="1">
    <citation type="submission" date="2016-10" db="EMBL/GenBank/DDBJ databases">
        <authorList>
            <person name="de Groot N.N."/>
        </authorList>
    </citation>
    <scope>NUCLEOTIDE SEQUENCE</scope>
</reference>
<accession>A0A1W1C395</accession>
<protein>
    <recommendedName>
        <fullName evidence="2">peptidylprolyl isomerase</fullName>
        <ecNumber evidence="2">5.2.1.8</ecNumber>
    </recommendedName>
</protein>
<dbReference type="InterPro" id="IPR046357">
    <property type="entry name" value="PPIase_dom_sf"/>
</dbReference>
<dbReference type="Pfam" id="PF13145">
    <property type="entry name" value="Rotamase_2"/>
    <property type="match status" value="1"/>
</dbReference>
<dbReference type="InterPro" id="IPR000297">
    <property type="entry name" value="PPIase_PpiC"/>
</dbReference>
<dbReference type="GO" id="GO:0003755">
    <property type="term" value="F:peptidyl-prolyl cis-trans isomerase activity"/>
    <property type="evidence" value="ECO:0007669"/>
    <property type="project" value="UniProtKB-KW"/>
</dbReference>
<dbReference type="PANTHER" id="PTHR47245:SF1">
    <property type="entry name" value="FOLDASE PROTEIN PRSA"/>
    <property type="match status" value="1"/>
</dbReference>
<dbReference type="Gene3D" id="3.10.50.40">
    <property type="match status" value="1"/>
</dbReference>
<evidence type="ECO:0000256" key="5">
    <source>
        <dbReference type="ARBA" id="ARBA00023235"/>
    </source>
</evidence>
<proteinExistence type="predicted"/>
<dbReference type="SUPFAM" id="SSF54534">
    <property type="entry name" value="FKBP-like"/>
    <property type="match status" value="1"/>
</dbReference>
<sequence length="278" mass="31858">MQKKVITLIATILMSTTLLMGKTLVTVNGNKIDDSIIPKGYEKLDDTKTAELMEHLIKEELIHAYLLKSDIVNDPKFKEAFAKQKELAQEQYKKASGKNLTKEQIRNIKGSIALMAYQQKQFQATTIKDSEVKDFYNNNEEKFNFPNSIEIANIITKTHKEAVAIINRLKKAKNLNEEFIKIAKEYKQNGYMGWFGEGQAPENLFNSAYKAKPKTLLKTPIETKHGYHVVYLLNKKAAGKISFEESKENIKQMLKKKKIIESLKDKIDTLYGNAEIVY</sequence>
<dbReference type="AlphaFoldDB" id="A0A1W1C395"/>
<keyword evidence="4" id="KW-0697">Rotamase</keyword>
<evidence type="ECO:0000256" key="1">
    <source>
        <dbReference type="ARBA" id="ARBA00000971"/>
    </source>
</evidence>
<dbReference type="EC" id="5.2.1.8" evidence="2"/>
<organism evidence="7">
    <name type="scientific">hydrothermal vent metagenome</name>
    <dbReference type="NCBI Taxonomy" id="652676"/>
    <lineage>
        <taxon>unclassified sequences</taxon>
        <taxon>metagenomes</taxon>
        <taxon>ecological metagenomes</taxon>
    </lineage>
</organism>
<dbReference type="EMBL" id="FPHE01000095">
    <property type="protein sequence ID" value="SFV60192.1"/>
    <property type="molecule type" value="Genomic_DNA"/>
</dbReference>
<evidence type="ECO:0000256" key="3">
    <source>
        <dbReference type="ARBA" id="ARBA00022729"/>
    </source>
</evidence>
<dbReference type="PROSITE" id="PS50198">
    <property type="entry name" value="PPIC_PPIASE_2"/>
    <property type="match status" value="1"/>
</dbReference>
<keyword evidence="5 7" id="KW-0413">Isomerase</keyword>
<evidence type="ECO:0000256" key="2">
    <source>
        <dbReference type="ARBA" id="ARBA00013194"/>
    </source>
</evidence>